<dbReference type="AlphaFoldDB" id="X1NRJ4"/>
<name>X1NRJ4_9ZZZZ</name>
<reference evidence="1" key="1">
    <citation type="journal article" date="2014" name="Front. Microbiol.">
        <title>High frequency of phylogenetically diverse reductive dehalogenase-homologous genes in deep subseafloor sedimentary metagenomes.</title>
        <authorList>
            <person name="Kawai M."/>
            <person name="Futagami T."/>
            <person name="Toyoda A."/>
            <person name="Takaki Y."/>
            <person name="Nishi S."/>
            <person name="Hori S."/>
            <person name="Arai W."/>
            <person name="Tsubouchi T."/>
            <person name="Morono Y."/>
            <person name="Uchiyama I."/>
            <person name="Ito T."/>
            <person name="Fujiyama A."/>
            <person name="Inagaki F."/>
            <person name="Takami H."/>
        </authorList>
    </citation>
    <scope>NUCLEOTIDE SEQUENCE</scope>
    <source>
        <strain evidence="1">Expedition CK06-06</strain>
    </source>
</reference>
<comment type="caution">
    <text evidence="1">The sequence shown here is derived from an EMBL/GenBank/DDBJ whole genome shotgun (WGS) entry which is preliminary data.</text>
</comment>
<proteinExistence type="predicted"/>
<protein>
    <submittedName>
        <fullName evidence="1">Uncharacterized protein</fullName>
    </submittedName>
</protein>
<dbReference type="EMBL" id="BARV01013314">
    <property type="protein sequence ID" value="GAI21279.1"/>
    <property type="molecule type" value="Genomic_DNA"/>
</dbReference>
<organism evidence="1">
    <name type="scientific">marine sediment metagenome</name>
    <dbReference type="NCBI Taxonomy" id="412755"/>
    <lineage>
        <taxon>unclassified sequences</taxon>
        <taxon>metagenomes</taxon>
        <taxon>ecological metagenomes</taxon>
    </lineage>
</organism>
<evidence type="ECO:0000313" key="1">
    <source>
        <dbReference type="EMBL" id="GAI21279.1"/>
    </source>
</evidence>
<accession>X1NRJ4</accession>
<gene>
    <name evidence="1" type="ORF">S06H3_24123</name>
</gene>
<sequence>MIDYYCVYPIAPVAAIVLIHNNDAAVGVPSIGDATVFNNDIAMAFMRVRDKAGSHNTT</sequence>
<feature type="non-terminal residue" evidence="1">
    <location>
        <position position="58"/>
    </location>
</feature>